<organism evidence="1 2">
    <name type="scientific">Hymenobacter saemangeumensis</name>
    <dbReference type="NCBI Taxonomy" id="1084522"/>
    <lineage>
        <taxon>Bacteria</taxon>
        <taxon>Pseudomonadati</taxon>
        <taxon>Bacteroidota</taxon>
        <taxon>Cytophagia</taxon>
        <taxon>Cytophagales</taxon>
        <taxon>Hymenobacteraceae</taxon>
        <taxon>Hymenobacter</taxon>
    </lineage>
</organism>
<name>A0ABP8INF8_9BACT</name>
<evidence type="ECO:0000313" key="1">
    <source>
        <dbReference type="EMBL" id="GAA4363760.1"/>
    </source>
</evidence>
<dbReference type="EMBL" id="BAABGZ010000069">
    <property type="protein sequence ID" value="GAA4363760.1"/>
    <property type="molecule type" value="Genomic_DNA"/>
</dbReference>
<comment type="caution">
    <text evidence="1">The sequence shown here is derived from an EMBL/GenBank/DDBJ whole genome shotgun (WGS) entry which is preliminary data.</text>
</comment>
<dbReference type="RefSeq" id="WP_345237186.1">
    <property type="nucleotide sequence ID" value="NZ_BAABGZ010000069.1"/>
</dbReference>
<gene>
    <name evidence="1" type="ORF">GCM10023185_32750</name>
</gene>
<evidence type="ECO:0008006" key="3">
    <source>
        <dbReference type="Google" id="ProtNLM"/>
    </source>
</evidence>
<evidence type="ECO:0000313" key="2">
    <source>
        <dbReference type="Proteomes" id="UP001501153"/>
    </source>
</evidence>
<keyword evidence="2" id="KW-1185">Reference proteome</keyword>
<accession>A0ABP8INF8</accession>
<sequence>MPHSILHSEPYGAILLANDVPCIVVQWHGFANSQQLRSLKDRGLALYTEQTGRTQPLGWICDTRHFSAVKPDDQQWLATDWNLRAFRAGVRHLCFVRPESVFGQMSVDTYIANTNANSAYSIVPAQHNSIAAAKRWLKQQLLATH</sequence>
<protein>
    <recommendedName>
        <fullName evidence="3">STAS/SEC14 domain-containing protein</fullName>
    </recommendedName>
</protein>
<dbReference type="Proteomes" id="UP001501153">
    <property type="component" value="Unassembled WGS sequence"/>
</dbReference>
<reference evidence="2" key="1">
    <citation type="journal article" date="2019" name="Int. J. Syst. Evol. Microbiol.">
        <title>The Global Catalogue of Microorganisms (GCM) 10K type strain sequencing project: providing services to taxonomists for standard genome sequencing and annotation.</title>
        <authorList>
            <consortium name="The Broad Institute Genomics Platform"/>
            <consortium name="The Broad Institute Genome Sequencing Center for Infectious Disease"/>
            <person name="Wu L."/>
            <person name="Ma J."/>
        </authorList>
    </citation>
    <scope>NUCLEOTIDE SEQUENCE [LARGE SCALE GENOMIC DNA]</scope>
    <source>
        <strain evidence="2">JCM 17923</strain>
    </source>
</reference>
<proteinExistence type="predicted"/>